<dbReference type="EMBL" id="JBBNAE010000002">
    <property type="protein sequence ID" value="KAK9145077.1"/>
    <property type="molecule type" value="Genomic_DNA"/>
</dbReference>
<evidence type="ECO:0000313" key="3">
    <source>
        <dbReference type="Proteomes" id="UP001417504"/>
    </source>
</evidence>
<evidence type="ECO:0000256" key="1">
    <source>
        <dbReference type="SAM" id="MobiDB-lite"/>
    </source>
</evidence>
<evidence type="ECO:0000313" key="2">
    <source>
        <dbReference type="EMBL" id="KAK9145077.1"/>
    </source>
</evidence>
<organism evidence="2 3">
    <name type="scientific">Stephania japonica</name>
    <dbReference type="NCBI Taxonomy" id="461633"/>
    <lineage>
        <taxon>Eukaryota</taxon>
        <taxon>Viridiplantae</taxon>
        <taxon>Streptophyta</taxon>
        <taxon>Embryophyta</taxon>
        <taxon>Tracheophyta</taxon>
        <taxon>Spermatophyta</taxon>
        <taxon>Magnoliopsida</taxon>
        <taxon>Ranunculales</taxon>
        <taxon>Menispermaceae</taxon>
        <taxon>Menispermoideae</taxon>
        <taxon>Cissampelideae</taxon>
        <taxon>Stephania</taxon>
    </lineage>
</organism>
<comment type="caution">
    <text evidence="2">The sequence shown here is derived from an EMBL/GenBank/DDBJ whole genome shotgun (WGS) entry which is preliminary data.</text>
</comment>
<protein>
    <submittedName>
        <fullName evidence="2">Uncharacterized protein</fullName>
    </submittedName>
</protein>
<proteinExistence type="predicted"/>
<feature type="compositionally biased region" description="Basic residues" evidence="1">
    <location>
        <begin position="27"/>
        <end position="36"/>
    </location>
</feature>
<accession>A0AAP0K385</accession>
<dbReference type="Proteomes" id="UP001417504">
    <property type="component" value="Unassembled WGS sequence"/>
</dbReference>
<reference evidence="2 3" key="1">
    <citation type="submission" date="2024-01" db="EMBL/GenBank/DDBJ databases">
        <title>Genome assemblies of Stephania.</title>
        <authorList>
            <person name="Yang L."/>
        </authorList>
    </citation>
    <scope>NUCLEOTIDE SEQUENCE [LARGE SCALE GENOMIC DNA]</scope>
    <source>
        <strain evidence="2">QJT</strain>
        <tissue evidence="2">Leaf</tissue>
    </source>
</reference>
<name>A0AAP0K385_9MAGN</name>
<keyword evidence="3" id="KW-1185">Reference proteome</keyword>
<dbReference type="AlphaFoldDB" id="A0AAP0K385"/>
<feature type="region of interest" description="Disordered" evidence="1">
    <location>
        <begin position="25"/>
        <end position="62"/>
    </location>
</feature>
<gene>
    <name evidence="2" type="ORF">Sjap_004980</name>
</gene>
<sequence>MRCIAKIQEKIHTYINHLSSSLECKTKHVRGRKKIRGAGNSCVERINKRRKPNLKNSSARIP</sequence>